<gene>
    <name evidence="3" type="ORF">G3T37_04875</name>
</gene>
<protein>
    <submittedName>
        <fullName evidence="3">Uncharacterized protein</fullName>
    </submittedName>
</protein>
<comment type="caution">
    <text evidence="3">The sequence shown here is derived from an EMBL/GenBank/DDBJ whole genome shotgun (WGS) entry which is preliminary data.</text>
</comment>
<organism evidence="3 4">
    <name type="scientific">Galbitalea soli</name>
    <dbReference type="NCBI Taxonomy" id="1268042"/>
    <lineage>
        <taxon>Bacteria</taxon>
        <taxon>Bacillati</taxon>
        <taxon>Actinomycetota</taxon>
        <taxon>Actinomycetes</taxon>
        <taxon>Micrococcales</taxon>
        <taxon>Microbacteriaceae</taxon>
        <taxon>Galbitalea</taxon>
    </lineage>
</organism>
<proteinExistence type="predicted"/>
<accession>A0A7C9TQJ9</accession>
<evidence type="ECO:0000256" key="1">
    <source>
        <dbReference type="SAM" id="MobiDB-lite"/>
    </source>
</evidence>
<dbReference type="Proteomes" id="UP000479756">
    <property type="component" value="Unassembled WGS sequence"/>
</dbReference>
<keyword evidence="2" id="KW-1133">Transmembrane helix</keyword>
<feature type="transmembrane region" description="Helical" evidence="2">
    <location>
        <begin position="31"/>
        <end position="55"/>
    </location>
</feature>
<feature type="region of interest" description="Disordered" evidence="1">
    <location>
        <begin position="1"/>
        <end position="29"/>
    </location>
</feature>
<keyword evidence="2" id="KW-0472">Membrane</keyword>
<dbReference type="RefSeq" id="WP_163472306.1">
    <property type="nucleotide sequence ID" value="NZ_JAAGWZ010000001.1"/>
</dbReference>
<feature type="transmembrane region" description="Helical" evidence="2">
    <location>
        <begin position="61"/>
        <end position="82"/>
    </location>
</feature>
<sequence length="93" mass="9849">MQGSSTITRTRRPALDARGSRSSAGDGDSDLPMIAVILFAMTVSVGGLIVITLSHSIVETVLASVISVCAGALAVFGVRDLSRRPNEPRQRRR</sequence>
<evidence type="ECO:0000256" key="2">
    <source>
        <dbReference type="SAM" id="Phobius"/>
    </source>
</evidence>
<dbReference type="EMBL" id="JAAGWZ010000001">
    <property type="protein sequence ID" value="NEM90684.1"/>
    <property type="molecule type" value="Genomic_DNA"/>
</dbReference>
<reference evidence="3 4" key="1">
    <citation type="journal article" date="2014" name="Int. J. Syst. Evol. Microbiol.">
        <title>Description of Galbitalea soli gen. nov., sp. nov., and Frondihabitans sucicola sp. nov.</title>
        <authorList>
            <person name="Kim S.J."/>
            <person name="Lim J.M."/>
            <person name="Ahn J.H."/>
            <person name="Weon H.Y."/>
            <person name="Hamada M."/>
            <person name="Suzuki K."/>
            <person name="Ahn T.Y."/>
            <person name="Kwon S.W."/>
        </authorList>
    </citation>
    <scope>NUCLEOTIDE SEQUENCE [LARGE SCALE GENOMIC DNA]</scope>
    <source>
        <strain evidence="3 4">NBRC 108727</strain>
    </source>
</reference>
<name>A0A7C9TQJ9_9MICO</name>
<keyword evidence="2" id="KW-0812">Transmembrane</keyword>
<dbReference type="AlphaFoldDB" id="A0A7C9TQJ9"/>
<evidence type="ECO:0000313" key="4">
    <source>
        <dbReference type="Proteomes" id="UP000479756"/>
    </source>
</evidence>
<evidence type="ECO:0000313" key="3">
    <source>
        <dbReference type="EMBL" id="NEM90684.1"/>
    </source>
</evidence>
<keyword evidence="4" id="KW-1185">Reference proteome</keyword>